<keyword evidence="1" id="KW-1133">Transmembrane helix</keyword>
<keyword evidence="3" id="KW-1185">Reference proteome</keyword>
<feature type="transmembrane region" description="Helical" evidence="1">
    <location>
        <begin position="122"/>
        <end position="146"/>
    </location>
</feature>
<keyword evidence="1" id="KW-0472">Membrane</keyword>
<accession>A0A326U665</accession>
<dbReference type="Proteomes" id="UP000248806">
    <property type="component" value="Unassembled WGS sequence"/>
</dbReference>
<feature type="transmembrane region" description="Helical" evidence="1">
    <location>
        <begin position="68"/>
        <end position="87"/>
    </location>
</feature>
<name>A0A326U665_THEHA</name>
<evidence type="ECO:0000313" key="2">
    <source>
        <dbReference type="EMBL" id="PZW27522.1"/>
    </source>
</evidence>
<sequence length="242" mass="27200">MLARWRVKGLTGLRILFGCIWLFHAFTAWQPGFQAHLQERIASADQPAWLAVWLSFWQHTINQSPQIAGPLLAGLATLIGCCLILGAWMNTICLIGLCFSLFVWSTIKGFGGSIFFQDTTDIGLALVYALFFLGLFLSNSELSFGLDRYLNRILGRWNFLASGPVRSDNRQTPPIDLNDPYNQIPVIEIITDFETSFVGQTNERPEEEVLVMSRLQGIRGQRLAPLTREAQVQKGGQPHVFK</sequence>
<dbReference type="AlphaFoldDB" id="A0A326U665"/>
<organism evidence="2 3">
    <name type="scientific">Thermosporothrix hazakensis</name>
    <dbReference type="NCBI Taxonomy" id="644383"/>
    <lineage>
        <taxon>Bacteria</taxon>
        <taxon>Bacillati</taxon>
        <taxon>Chloroflexota</taxon>
        <taxon>Ktedonobacteria</taxon>
        <taxon>Ktedonobacterales</taxon>
        <taxon>Thermosporotrichaceae</taxon>
        <taxon>Thermosporothrix</taxon>
    </lineage>
</organism>
<evidence type="ECO:0000313" key="3">
    <source>
        <dbReference type="Proteomes" id="UP000248806"/>
    </source>
</evidence>
<dbReference type="EMBL" id="QKUF01000012">
    <property type="protein sequence ID" value="PZW27522.1"/>
    <property type="molecule type" value="Genomic_DNA"/>
</dbReference>
<protein>
    <submittedName>
        <fullName evidence="2">Putative membrane protein YphA (DoxX/SURF4 family)</fullName>
    </submittedName>
</protein>
<proteinExistence type="predicted"/>
<keyword evidence="1" id="KW-0812">Transmembrane</keyword>
<evidence type="ECO:0000256" key="1">
    <source>
        <dbReference type="SAM" id="Phobius"/>
    </source>
</evidence>
<feature type="transmembrane region" description="Helical" evidence="1">
    <location>
        <begin position="94"/>
        <end position="116"/>
    </location>
</feature>
<gene>
    <name evidence="2" type="ORF">EI42_03609</name>
</gene>
<reference evidence="2 3" key="1">
    <citation type="submission" date="2018-06" db="EMBL/GenBank/DDBJ databases">
        <title>Genomic Encyclopedia of Archaeal and Bacterial Type Strains, Phase II (KMG-II): from individual species to whole genera.</title>
        <authorList>
            <person name="Goeker M."/>
        </authorList>
    </citation>
    <scope>NUCLEOTIDE SEQUENCE [LARGE SCALE GENOMIC DNA]</scope>
    <source>
        <strain evidence="2 3">ATCC BAA-1881</strain>
    </source>
</reference>
<comment type="caution">
    <text evidence="2">The sequence shown here is derived from an EMBL/GenBank/DDBJ whole genome shotgun (WGS) entry which is preliminary data.</text>
</comment>